<keyword evidence="4" id="KW-0378">Hydrolase</keyword>
<organism evidence="6 7">
    <name type="scientific">Diplocarpon rosae</name>
    <dbReference type="NCBI Taxonomy" id="946125"/>
    <lineage>
        <taxon>Eukaryota</taxon>
        <taxon>Fungi</taxon>
        <taxon>Dikarya</taxon>
        <taxon>Ascomycota</taxon>
        <taxon>Pezizomycotina</taxon>
        <taxon>Leotiomycetes</taxon>
        <taxon>Helotiales</taxon>
        <taxon>Drepanopezizaceae</taxon>
        <taxon>Diplocarpon</taxon>
    </lineage>
</organism>
<evidence type="ECO:0000313" key="6">
    <source>
        <dbReference type="EMBL" id="KAK2625366.1"/>
    </source>
</evidence>
<comment type="caution">
    <text evidence="6">The sequence shown here is derived from an EMBL/GenBank/DDBJ whole genome shotgun (WGS) entry which is preliminary data.</text>
</comment>
<keyword evidence="2" id="KW-0540">Nuclease</keyword>
<dbReference type="SUPFAM" id="SSF51556">
    <property type="entry name" value="Metallo-dependent hydrolases"/>
    <property type="match status" value="1"/>
</dbReference>
<dbReference type="PANTHER" id="PTHR10060:SF15">
    <property type="entry name" value="DEOXYRIBONUCLEASE TATDN1"/>
    <property type="match status" value="1"/>
</dbReference>
<dbReference type="InterPro" id="IPR001130">
    <property type="entry name" value="TatD-like"/>
</dbReference>
<evidence type="ECO:0000256" key="4">
    <source>
        <dbReference type="ARBA" id="ARBA00022801"/>
    </source>
</evidence>
<accession>A0AAD9WDE5</accession>
<feature type="compositionally biased region" description="Basic and acidic residues" evidence="5">
    <location>
        <begin position="332"/>
        <end position="341"/>
    </location>
</feature>
<dbReference type="GO" id="GO:0008296">
    <property type="term" value="F:3'-5'-DNA exonuclease activity"/>
    <property type="evidence" value="ECO:0007669"/>
    <property type="project" value="TreeGrafter"/>
</dbReference>
<reference evidence="6" key="1">
    <citation type="submission" date="2023-06" db="EMBL/GenBank/DDBJ databases">
        <title>Draft genome of Marssonina rosae.</title>
        <authorList>
            <person name="Cheng Q."/>
        </authorList>
    </citation>
    <scope>NUCLEOTIDE SEQUENCE</scope>
    <source>
        <strain evidence="6">R4</strain>
    </source>
</reference>
<proteinExistence type="inferred from homology"/>
<dbReference type="GO" id="GO:0046872">
    <property type="term" value="F:metal ion binding"/>
    <property type="evidence" value="ECO:0007669"/>
    <property type="project" value="UniProtKB-KW"/>
</dbReference>
<dbReference type="EMBL" id="JAUBYV010000008">
    <property type="protein sequence ID" value="KAK2625366.1"/>
    <property type="molecule type" value="Genomic_DNA"/>
</dbReference>
<dbReference type="CDD" id="cd01310">
    <property type="entry name" value="TatD_DNAse"/>
    <property type="match status" value="1"/>
</dbReference>
<evidence type="ECO:0000256" key="3">
    <source>
        <dbReference type="ARBA" id="ARBA00022723"/>
    </source>
</evidence>
<keyword evidence="7" id="KW-1185">Reference proteome</keyword>
<dbReference type="InterPro" id="IPR050891">
    <property type="entry name" value="TatD-type_Hydrolase"/>
</dbReference>
<dbReference type="GO" id="GO:0005829">
    <property type="term" value="C:cytosol"/>
    <property type="evidence" value="ECO:0007669"/>
    <property type="project" value="TreeGrafter"/>
</dbReference>
<sequence length="421" mass="46695">MLLFRFSTRPRLHCKAFQSPKTSRSVLRRLSPICSRALKMATLEISASEGQATAFTTPISVPSVVAGDASIKMAVGEHVDAGGVQDRLDVFRPRFVDIGINLTDPIFRGTYHGTQRHEDDLSDVIQRAVAIGCEVLIVTGSDLEHSKQAVLLAQDYRTVYATIGVHPCNAQSLNPSVLQQLEELATKAKEDGRVVAFGEIGLDYDRLELCPKDNQIHAFEQQLQLAVRMQLPLFLHSRAAHADFIRILSNYADRLPKRGVVHSFTGTLEEMQDLVSRGWDIGINGCSLKTEENLAVVKEIPLERLHLETDGPWCEIRPSHASSAILKRMRSDIDKGSKKEEDDPDMGWGSWKSAKKEKWTRGTVVKGRNEPCFIGRVAWAVAGVKGLSIEEVARAAWSNSCQMFRVGGDAEHTERARESEG</sequence>
<dbReference type="InterPro" id="IPR032466">
    <property type="entry name" value="Metal_Hydrolase"/>
</dbReference>
<evidence type="ECO:0000256" key="2">
    <source>
        <dbReference type="ARBA" id="ARBA00022722"/>
    </source>
</evidence>
<evidence type="ECO:0000313" key="7">
    <source>
        <dbReference type="Proteomes" id="UP001285354"/>
    </source>
</evidence>
<comment type="similarity">
    <text evidence="1">Belongs to the metallo-dependent hydrolases superfamily. TatD-type hydrolase family.</text>
</comment>
<feature type="region of interest" description="Disordered" evidence="5">
    <location>
        <begin position="332"/>
        <end position="351"/>
    </location>
</feature>
<dbReference type="PANTHER" id="PTHR10060">
    <property type="entry name" value="TATD FAMILY DEOXYRIBONUCLEASE"/>
    <property type="match status" value="1"/>
</dbReference>
<dbReference type="Proteomes" id="UP001285354">
    <property type="component" value="Unassembled WGS sequence"/>
</dbReference>
<dbReference type="AlphaFoldDB" id="A0AAD9WDE5"/>
<keyword evidence="3" id="KW-0479">Metal-binding</keyword>
<dbReference type="Pfam" id="PF01026">
    <property type="entry name" value="TatD_DNase"/>
    <property type="match status" value="1"/>
</dbReference>
<evidence type="ECO:0000256" key="1">
    <source>
        <dbReference type="ARBA" id="ARBA00009275"/>
    </source>
</evidence>
<dbReference type="Gene3D" id="3.20.20.140">
    <property type="entry name" value="Metal-dependent hydrolases"/>
    <property type="match status" value="1"/>
</dbReference>
<evidence type="ECO:0000256" key="5">
    <source>
        <dbReference type="SAM" id="MobiDB-lite"/>
    </source>
</evidence>
<protein>
    <submittedName>
        <fullName evidence="6">Uncharacterized protein</fullName>
    </submittedName>
</protein>
<name>A0AAD9WDE5_9HELO</name>
<gene>
    <name evidence="6" type="ORF">QTJ16_005735</name>
</gene>